<protein>
    <submittedName>
        <fullName evidence="14">Putative polysaccharide deacetylase PdaA</fullName>
    </submittedName>
</protein>
<dbReference type="PANTHER" id="PTHR46471">
    <property type="entry name" value="CHITIN DEACETYLASE"/>
    <property type="match status" value="1"/>
</dbReference>
<keyword evidence="8" id="KW-0472">Membrane</keyword>
<dbReference type="Proteomes" id="UP000059188">
    <property type="component" value="Unassembled WGS sequence"/>
</dbReference>
<sequence length="243" mass="26850">MQFLAKLALVGSAASSLLGALAAPLNNTIHSRQLAQVVNSCTVPNTVALTFDDGPYSSGGKATFFVNGNNYGCIYNQDNVKRIKYLHEKGHQLASHTWGHKNLSTLSWDQVHDEMWRVEESLIRIAGVMPAFMRPPFGSYNDNVLAASANRGQKVAIWDFDSGDSTGFTPAQSKQRYTDIANQRPSTILTLNHETYERTAHEVIPHAISVLQAKGYRFVTLAECLGEEPYQWRTTPASGSWTC</sequence>
<dbReference type="SUPFAM" id="SSF88713">
    <property type="entry name" value="Glycoside hydrolase/deacetylase"/>
    <property type="match status" value="1"/>
</dbReference>
<evidence type="ECO:0000313" key="14">
    <source>
        <dbReference type="EMBL" id="CEL53831.1"/>
    </source>
</evidence>
<keyword evidence="6 12" id="KW-0732">Signal</keyword>
<feature type="signal peptide" evidence="12">
    <location>
        <begin position="1"/>
        <end position="22"/>
    </location>
</feature>
<keyword evidence="4" id="KW-0325">Glycoprotein</keyword>
<evidence type="ECO:0000256" key="6">
    <source>
        <dbReference type="ARBA" id="ARBA00022729"/>
    </source>
</evidence>
<evidence type="ECO:0000313" key="15">
    <source>
        <dbReference type="Proteomes" id="UP000059188"/>
    </source>
</evidence>
<dbReference type="Gene3D" id="3.20.20.370">
    <property type="entry name" value="Glycoside hydrolase/deacetylase"/>
    <property type="match status" value="1"/>
</dbReference>
<keyword evidence="3" id="KW-1003">Cell membrane</keyword>
<dbReference type="Pfam" id="PF01522">
    <property type="entry name" value="Polysacc_deac_1"/>
    <property type="match status" value="1"/>
</dbReference>
<gene>
    <name evidence="14" type="ORF">RSOLAG1IB_06612</name>
</gene>
<dbReference type="CDD" id="cd10951">
    <property type="entry name" value="CE4_ClCDA_like"/>
    <property type="match status" value="1"/>
</dbReference>
<evidence type="ECO:0000256" key="11">
    <source>
        <dbReference type="ARBA" id="ARBA00023316"/>
    </source>
</evidence>
<dbReference type="GO" id="GO:0005886">
    <property type="term" value="C:plasma membrane"/>
    <property type="evidence" value="ECO:0007669"/>
    <property type="project" value="UniProtKB-SubCell"/>
</dbReference>
<dbReference type="GO" id="GO:0071555">
    <property type="term" value="P:cell wall organization"/>
    <property type="evidence" value="ECO:0007669"/>
    <property type="project" value="UniProtKB-KW"/>
</dbReference>
<keyword evidence="11" id="KW-0961">Cell wall biogenesis/degradation</keyword>
<dbReference type="PANTHER" id="PTHR46471:SF2">
    <property type="entry name" value="CHITIN DEACETYLASE-RELATED"/>
    <property type="match status" value="1"/>
</dbReference>
<dbReference type="GO" id="GO:0005975">
    <property type="term" value="P:carbohydrate metabolic process"/>
    <property type="evidence" value="ECO:0007669"/>
    <property type="project" value="InterPro"/>
</dbReference>
<dbReference type="GO" id="GO:0046872">
    <property type="term" value="F:metal ion binding"/>
    <property type="evidence" value="ECO:0007669"/>
    <property type="project" value="UniProtKB-KW"/>
</dbReference>
<evidence type="ECO:0000256" key="9">
    <source>
        <dbReference type="ARBA" id="ARBA00023277"/>
    </source>
</evidence>
<accession>A0A0B7F6X4</accession>
<evidence type="ECO:0000256" key="5">
    <source>
        <dbReference type="ARBA" id="ARBA00022723"/>
    </source>
</evidence>
<keyword evidence="5" id="KW-0479">Metal-binding</keyword>
<keyword evidence="15" id="KW-1185">Reference proteome</keyword>
<dbReference type="InterPro" id="IPR011330">
    <property type="entry name" value="Glyco_hydro/deAcase_b/a-brl"/>
</dbReference>
<comment type="cofactor">
    <cofactor evidence="1">
        <name>Co(2+)</name>
        <dbReference type="ChEBI" id="CHEBI:48828"/>
    </cofactor>
</comment>
<evidence type="ECO:0000256" key="2">
    <source>
        <dbReference type="ARBA" id="ARBA00004609"/>
    </source>
</evidence>
<keyword evidence="9" id="KW-0119">Carbohydrate metabolism</keyword>
<keyword evidence="4" id="KW-0336">GPI-anchor</keyword>
<evidence type="ECO:0000256" key="10">
    <source>
        <dbReference type="ARBA" id="ARBA00023288"/>
    </source>
</evidence>
<proteinExistence type="predicted"/>
<evidence type="ECO:0000256" key="3">
    <source>
        <dbReference type="ARBA" id="ARBA00022475"/>
    </source>
</evidence>
<comment type="subcellular location">
    <subcellularLocation>
        <location evidence="2">Cell membrane</location>
        <topology evidence="2">Lipid-anchor</topology>
        <topology evidence="2">GPI-anchor</topology>
    </subcellularLocation>
</comment>
<dbReference type="EMBL" id="LN679113">
    <property type="protein sequence ID" value="CEL53831.1"/>
    <property type="molecule type" value="Genomic_DNA"/>
</dbReference>
<dbReference type="GO" id="GO:0098552">
    <property type="term" value="C:side of membrane"/>
    <property type="evidence" value="ECO:0007669"/>
    <property type="project" value="UniProtKB-KW"/>
</dbReference>
<dbReference type="PROSITE" id="PS51677">
    <property type="entry name" value="NODB"/>
    <property type="match status" value="1"/>
</dbReference>
<feature type="domain" description="NodB homology" evidence="13">
    <location>
        <begin position="32"/>
        <end position="219"/>
    </location>
</feature>
<keyword evidence="10" id="KW-0449">Lipoprotein</keyword>
<evidence type="ECO:0000256" key="12">
    <source>
        <dbReference type="SAM" id="SignalP"/>
    </source>
</evidence>
<evidence type="ECO:0000256" key="7">
    <source>
        <dbReference type="ARBA" id="ARBA00022801"/>
    </source>
</evidence>
<organism evidence="14 15">
    <name type="scientific">Thanatephorus cucumeris (strain AG1-IB / isolate 7/3/14)</name>
    <name type="common">Lettuce bottom rot fungus</name>
    <name type="synonym">Rhizoctonia solani</name>
    <dbReference type="NCBI Taxonomy" id="1108050"/>
    <lineage>
        <taxon>Eukaryota</taxon>
        <taxon>Fungi</taxon>
        <taxon>Dikarya</taxon>
        <taxon>Basidiomycota</taxon>
        <taxon>Agaricomycotina</taxon>
        <taxon>Agaricomycetes</taxon>
        <taxon>Cantharellales</taxon>
        <taxon>Ceratobasidiaceae</taxon>
        <taxon>Rhizoctonia</taxon>
        <taxon>Rhizoctonia solani AG-1</taxon>
    </lineage>
</organism>
<name>A0A0B7F6X4_THACB</name>
<dbReference type="InterPro" id="IPR002509">
    <property type="entry name" value="NODB_dom"/>
</dbReference>
<evidence type="ECO:0000256" key="1">
    <source>
        <dbReference type="ARBA" id="ARBA00001941"/>
    </source>
</evidence>
<dbReference type="AlphaFoldDB" id="A0A0B7F6X4"/>
<reference evidence="14 15" key="1">
    <citation type="submission" date="2014-11" db="EMBL/GenBank/DDBJ databases">
        <authorList>
            <person name="Wibberg Daniel"/>
        </authorList>
    </citation>
    <scope>NUCLEOTIDE SEQUENCE [LARGE SCALE GENOMIC DNA]</scope>
    <source>
        <strain evidence="14">Rhizoctonia solani AG1-IB 7/3/14</strain>
    </source>
</reference>
<dbReference type="GO" id="GO:0016810">
    <property type="term" value="F:hydrolase activity, acting on carbon-nitrogen (but not peptide) bonds"/>
    <property type="evidence" value="ECO:0007669"/>
    <property type="project" value="InterPro"/>
</dbReference>
<evidence type="ECO:0000256" key="8">
    <source>
        <dbReference type="ARBA" id="ARBA00023136"/>
    </source>
</evidence>
<keyword evidence="7" id="KW-0378">Hydrolase</keyword>
<dbReference type="STRING" id="1108050.A0A0B7F6X4"/>
<feature type="chain" id="PRO_5002113670" evidence="12">
    <location>
        <begin position="23"/>
        <end position="243"/>
    </location>
</feature>
<evidence type="ECO:0000259" key="13">
    <source>
        <dbReference type="PROSITE" id="PS51677"/>
    </source>
</evidence>
<evidence type="ECO:0000256" key="4">
    <source>
        <dbReference type="ARBA" id="ARBA00022622"/>
    </source>
</evidence>
<dbReference type="OrthoDB" id="2125469at2759"/>